<evidence type="ECO:0000256" key="1">
    <source>
        <dbReference type="ARBA" id="ARBA00000085"/>
    </source>
</evidence>
<dbReference type="Gene3D" id="1.10.287.130">
    <property type="match status" value="1"/>
</dbReference>
<dbReference type="InterPro" id="IPR036097">
    <property type="entry name" value="HisK_dim/P_sf"/>
</dbReference>
<feature type="transmembrane region" description="Helical" evidence="8">
    <location>
        <begin position="9"/>
        <end position="31"/>
    </location>
</feature>
<dbReference type="PROSITE" id="PS50109">
    <property type="entry name" value="HIS_KIN"/>
    <property type="match status" value="1"/>
</dbReference>
<feature type="domain" description="Histidine kinase" evidence="9">
    <location>
        <begin position="241"/>
        <end position="456"/>
    </location>
</feature>
<evidence type="ECO:0000256" key="8">
    <source>
        <dbReference type="SAM" id="Phobius"/>
    </source>
</evidence>
<keyword evidence="8" id="KW-0812">Transmembrane</keyword>
<dbReference type="CDD" id="cd00082">
    <property type="entry name" value="HisKA"/>
    <property type="match status" value="1"/>
</dbReference>
<name>A0ABP3UEP7_9CLOT</name>
<evidence type="ECO:0000256" key="5">
    <source>
        <dbReference type="ARBA" id="ARBA00022679"/>
    </source>
</evidence>
<dbReference type="Gene3D" id="6.10.340.10">
    <property type="match status" value="1"/>
</dbReference>
<keyword evidence="11" id="KW-1185">Reference proteome</keyword>
<dbReference type="Pfam" id="PF02518">
    <property type="entry name" value="HATPase_c"/>
    <property type="match status" value="1"/>
</dbReference>
<dbReference type="Gene3D" id="3.30.565.10">
    <property type="entry name" value="Histidine kinase-like ATPase, C-terminal domain"/>
    <property type="match status" value="1"/>
</dbReference>
<evidence type="ECO:0000256" key="2">
    <source>
        <dbReference type="ARBA" id="ARBA00004370"/>
    </source>
</evidence>
<feature type="transmembrane region" description="Helical" evidence="8">
    <location>
        <begin position="160"/>
        <end position="178"/>
    </location>
</feature>
<reference evidence="11" key="1">
    <citation type="journal article" date="2019" name="Int. J. Syst. Evol. Microbiol.">
        <title>The Global Catalogue of Microorganisms (GCM) 10K type strain sequencing project: providing services to taxonomists for standard genome sequencing and annotation.</title>
        <authorList>
            <consortium name="The Broad Institute Genomics Platform"/>
            <consortium name="The Broad Institute Genome Sequencing Center for Infectious Disease"/>
            <person name="Wu L."/>
            <person name="Ma J."/>
        </authorList>
    </citation>
    <scope>NUCLEOTIDE SEQUENCE [LARGE SCALE GENOMIC DNA]</scope>
    <source>
        <strain evidence="11">JCM 1405</strain>
    </source>
</reference>
<evidence type="ECO:0000313" key="11">
    <source>
        <dbReference type="Proteomes" id="UP001500339"/>
    </source>
</evidence>
<organism evidence="10 11">
    <name type="scientific">Clostridium malenominatum</name>
    <dbReference type="NCBI Taxonomy" id="1539"/>
    <lineage>
        <taxon>Bacteria</taxon>
        <taxon>Bacillati</taxon>
        <taxon>Bacillota</taxon>
        <taxon>Clostridia</taxon>
        <taxon>Eubacteriales</taxon>
        <taxon>Clostridiaceae</taxon>
        <taxon>Clostridium</taxon>
    </lineage>
</organism>
<dbReference type="SMART" id="SM00388">
    <property type="entry name" value="HisKA"/>
    <property type="match status" value="1"/>
</dbReference>
<keyword evidence="8" id="KW-1133">Transmembrane helix</keyword>
<comment type="subcellular location">
    <subcellularLocation>
        <location evidence="2">Membrane</location>
    </subcellularLocation>
</comment>
<comment type="catalytic activity">
    <reaction evidence="1">
        <text>ATP + protein L-histidine = ADP + protein N-phospho-L-histidine.</text>
        <dbReference type="EC" id="2.7.13.3"/>
    </reaction>
</comment>
<keyword evidence="7" id="KW-0902">Two-component regulatory system</keyword>
<keyword evidence="10" id="KW-0547">Nucleotide-binding</keyword>
<dbReference type="RefSeq" id="WP_343771175.1">
    <property type="nucleotide sequence ID" value="NZ_BAAACF010000012.1"/>
</dbReference>
<dbReference type="Pfam" id="PF00512">
    <property type="entry name" value="HisKA"/>
    <property type="match status" value="1"/>
</dbReference>
<dbReference type="PANTHER" id="PTHR45453">
    <property type="entry name" value="PHOSPHATE REGULON SENSOR PROTEIN PHOR"/>
    <property type="match status" value="1"/>
</dbReference>
<dbReference type="PANTHER" id="PTHR45453:SF1">
    <property type="entry name" value="PHOSPHATE REGULON SENSOR PROTEIN PHOR"/>
    <property type="match status" value="1"/>
</dbReference>
<dbReference type="SUPFAM" id="SSF47384">
    <property type="entry name" value="Homodimeric domain of signal transducing histidine kinase"/>
    <property type="match status" value="1"/>
</dbReference>
<evidence type="ECO:0000256" key="6">
    <source>
        <dbReference type="ARBA" id="ARBA00022777"/>
    </source>
</evidence>
<gene>
    <name evidence="10" type="ORF">GCM10008905_31130</name>
</gene>
<accession>A0ABP3UEP7</accession>
<dbReference type="EMBL" id="BAAACF010000012">
    <property type="protein sequence ID" value="GAA0730166.1"/>
    <property type="molecule type" value="Genomic_DNA"/>
</dbReference>
<dbReference type="InterPro" id="IPR004358">
    <property type="entry name" value="Sig_transdc_His_kin-like_C"/>
</dbReference>
<evidence type="ECO:0000313" key="10">
    <source>
        <dbReference type="EMBL" id="GAA0730166.1"/>
    </source>
</evidence>
<dbReference type="InterPro" id="IPR005467">
    <property type="entry name" value="His_kinase_dom"/>
</dbReference>
<sequence length="458" mass="52735">MQTIRKRLSILFVICSISAILLSTLFVNITINNKFNRYMMDIQNKRYERIVSYFEEIYRKDGKLDGNSGIELMHEAYMGNYCLTVMDINKKTIWGMDPNDIRNKLHLNTMPTKDKGVYTSKTFKIKSEDKVVGYVNVGQYSSVLLSEEDENFIVDINKSIIASGIITLIIIVIISLYFSKQFSIPIKEVANMSVNLSRGNFDTKFGVKSDIEELENLRNSVNILGSKLKYQDTLRKRLVSDISHEIRTPLNVLQNNLEAMIDGLFPVTTERLNYLNEEVVRFGRLLNNLNVLKEFESESIKLNFETIFLDELIKDIYKDFHMAAENKEIKLHCDIESSKDYKITGDKDKLKQVFINLISNALKFSETGGKVLVKLYENSENIIVEIKDNGMGIKKEDLPFIFERLYRGDKSRHEIEGNGIGLTIVKNILQLHSAVIEVESEEKKGATFKIYFAKGNHY</sequence>
<dbReference type="SMART" id="SM00387">
    <property type="entry name" value="HATPase_c"/>
    <property type="match status" value="1"/>
</dbReference>
<evidence type="ECO:0000256" key="4">
    <source>
        <dbReference type="ARBA" id="ARBA00022553"/>
    </source>
</evidence>
<dbReference type="InterPro" id="IPR036890">
    <property type="entry name" value="HATPase_C_sf"/>
</dbReference>
<dbReference type="InterPro" id="IPR050351">
    <property type="entry name" value="BphY/WalK/GraS-like"/>
</dbReference>
<dbReference type="PRINTS" id="PR00344">
    <property type="entry name" value="BCTRLSENSOR"/>
</dbReference>
<protein>
    <recommendedName>
        <fullName evidence="3">histidine kinase</fullName>
        <ecNumber evidence="3">2.7.13.3</ecNumber>
    </recommendedName>
</protein>
<evidence type="ECO:0000259" key="9">
    <source>
        <dbReference type="PROSITE" id="PS50109"/>
    </source>
</evidence>
<keyword evidence="4" id="KW-0597">Phosphoprotein</keyword>
<dbReference type="InterPro" id="IPR003661">
    <property type="entry name" value="HisK_dim/P_dom"/>
</dbReference>
<dbReference type="EC" id="2.7.13.3" evidence="3"/>
<dbReference type="InterPro" id="IPR003594">
    <property type="entry name" value="HATPase_dom"/>
</dbReference>
<dbReference type="GO" id="GO:0005524">
    <property type="term" value="F:ATP binding"/>
    <property type="evidence" value="ECO:0007669"/>
    <property type="project" value="UniProtKB-KW"/>
</dbReference>
<proteinExistence type="predicted"/>
<dbReference type="Proteomes" id="UP001500339">
    <property type="component" value="Unassembled WGS sequence"/>
</dbReference>
<keyword evidence="5" id="KW-0808">Transferase</keyword>
<comment type="caution">
    <text evidence="10">The sequence shown here is derived from an EMBL/GenBank/DDBJ whole genome shotgun (WGS) entry which is preliminary data.</text>
</comment>
<evidence type="ECO:0000256" key="7">
    <source>
        <dbReference type="ARBA" id="ARBA00023012"/>
    </source>
</evidence>
<keyword evidence="6" id="KW-0418">Kinase</keyword>
<keyword evidence="8" id="KW-0472">Membrane</keyword>
<evidence type="ECO:0000256" key="3">
    <source>
        <dbReference type="ARBA" id="ARBA00012438"/>
    </source>
</evidence>
<dbReference type="SUPFAM" id="SSF55874">
    <property type="entry name" value="ATPase domain of HSP90 chaperone/DNA topoisomerase II/histidine kinase"/>
    <property type="match status" value="1"/>
</dbReference>
<keyword evidence="10" id="KW-0067">ATP-binding</keyword>
<dbReference type="CDD" id="cd00075">
    <property type="entry name" value="HATPase"/>
    <property type="match status" value="1"/>
</dbReference>